<dbReference type="InterPro" id="IPR017825">
    <property type="entry name" value="Lycopene_cyclase_dom"/>
</dbReference>
<evidence type="ECO:0008006" key="12">
    <source>
        <dbReference type="Google" id="ProtNLM"/>
    </source>
</evidence>
<keyword evidence="5 9" id="KW-1133">Transmembrane helix</keyword>
<keyword evidence="7" id="KW-0413">Isomerase</keyword>
<evidence type="ECO:0000256" key="5">
    <source>
        <dbReference type="ARBA" id="ARBA00022989"/>
    </source>
</evidence>
<dbReference type="EMBL" id="BAABEO010000008">
    <property type="protein sequence ID" value="GAA3673770.1"/>
    <property type="molecule type" value="Genomic_DNA"/>
</dbReference>
<feature type="transmembrane region" description="Helical" evidence="9">
    <location>
        <begin position="79"/>
        <end position="99"/>
    </location>
</feature>
<feature type="transmembrane region" description="Helical" evidence="9">
    <location>
        <begin position="25"/>
        <end position="44"/>
    </location>
</feature>
<evidence type="ECO:0000256" key="1">
    <source>
        <dbReference type="ARBA" id="ARBA00004141"/>
    </source>
</evidence>
<dbReference type="RefSeq" id="WP_345148940.1">
    <property type="nucleotide sequence ID" value="NZ_BAABEO010000008.1"/>
</dbReference>
<keyword evidence="4" id="KW-0125">Carotenoid biosynthesis</keyword>
<evidence type="ECO:0000256" key="6">
    <source>
        <dbReference type="ARBA" id="ARBA00023136"/>
    </source>
</evidence>
<evidence type="ECO:0000256" key="7">
    <source>
        <dbReference type="ARBA" id="ARBA00023235"/>
    </source>
</evidence>
<dbReference type="Proteomes" id="UP001500752">
    <property type="component" value="Unassembled WGS sequence"/>
</dbReference>
<comment type="subcellular location">
    <subcellularLocation>
        <location evidence="1">Membrane</location>
        <topology evidence="1">Multi-pass membrane protein</topology>
    </subcellularLocation>
</comment>
<name>A0ABP7C0N3_9MICC</name>
<evidence type="ECO:0000256" key="9">
    <source>
        <dbReference type="SAM" id="Phobius"/>
    </source>
</evidence>
<keyword evidence="6 9" id="KW-0472">Membrane</keyword>
<gene>
    <name evidence="10" type="ORF">GCM10023081_10150</name>
</gene>
<evidence type="ECO:0000256" key="4">
    <source>
        <dbReference type="ARBA" id="ARBA00022746"/>
    </source>
</evidence>
<feature type="compositionally biased region" description="Low complexity" evidence="8">
    <location>
        <begin position="111"/>
        <end position="124"/>
    </location>
</feature>
<keyword evidence="3 9" id="KW-0812">Transmembrane</keyword>
<dbReference type="NCBIfam" id="TIGR03462">
    <property type="entry name" value="CarR_dom_SF"/>
    <property type="match status" value="1"/>
</dbReference>
<proteinExistence type="predicted"/>
<evidence type="ECO:0000256" key="2">
    <source>
        <dbReference type="ARBA" id="ARBA00004829"/>
    </source>
</evidence>
<comment type="caution">
    <text evidence="10">The sequence shown here is derived from an EMBL/GenBank/DDBJ whole genome shotgun (WGS) entry which is preliminary data.</text>
</comment>
<comment type="pathway">
    <text evidence="2">Carotenoid biosynthesis.</text>
</comment>
<accession>A0ABP7C0N3</accession>
<protein>
    <recommendedName>
        <fullName evidence="12">Lycopene cyclase domain-containing protein</fullName>
    </recommendedName>
</protein>
<organism evidence="10 11">
    <name type="scientific">Arthrobacter ginkgonis</name>
    <dbReference type="NCBI Taxonomy" id="1630594"/>
    <lineage>
        <taxon>Bacteria</taxon>
        <taxon>Bacillati</taxon>
        <taxon>Actinomycetota</taxon>
        <taxon>Actinomycetes</taxon>
        <taxon>Micrococcales</taxon>
        <taxon>Micrococcaceae</taxon>
        <taxon>Arthrobacter</taxon>
    </lineage>
</organism>
<evidence type="ECO:0000313" key="11">
    <source>
        <dbReference type="Proteomes" id="UP001500752"/>
    </source>
</evidence>
<feature type="region of interest" description="Disordered" evidence="8">
    <location>
        <begin position="105"/>
        <end position="124"/>
    </location>
</feature>
<evidence type="ECO:0000256" key="8">
    <source>
        <dbReference type="SAM" id="MobiDB-lite"/>
    </source>
</evidence>
<sequence length="124" mass="13605">MTYLLVLLALLGCMALLDARWKLFFWARPWAAAAVMAAGMAYFLAWDVRAIAEGIFLHRDSPLMTGIMLAPQLPLEEAFFLAFLCYQAMILFTGTLALLRRRSVPGPAPAPARTTEPAGTEDSA</sequence>
<evidence type="ECO:0000313" key="10">
    <source>
        <dbReference type="EMBL" id="GAA3673770.1"/>
    </source>
</evidence>
<evidence type="ECO:0000256" key="3">
    <source>
        <dbReference type="ARBA" id="ARBA00022692"/>
    </source>
</evidence>
<reference evidence="11" key="1">
    <citation type="journal article" date="2019" name="Int. J. Syst. Evol. Microbiol.">
        <title>The Global Catalogue of Microorganisms (GCM) 10K type strain sequencing project: providing services to taxonomists for standard genome sequencing and annotation.</title>
        <authorList>
            <consortium name="The Broad Institute Genomics Platform"/>
            <consortium name="The Broad Institute Genome Sequencing Center for Infectious Disease"/>
            <person name="Wu L."/>
            <person name="Ma J."/>
        </authorList>
    </citation>
    <scope>NUCLEOTIDE SEQUENCE [LARGE SCALE GENOMIC DNA]</scope>
    <source>
        <strain evidence="11">JCM 30742</strain>
    </source>
</reference>
<keyword evidence="11" id="KW-1185">Reference proteome</keyword>